<feature type="domain" description="DUF1468" evidence="2">
    <location>
        <begin position="11"/>
        <end position="155"/>
    </location>
</feature>
<feature type="transmembrane region" description="Helical" evidence="1">
    <location>
        <begin position="104"/>
        <end position="121"/>
    </location>
</feature>
<dbReference type="Pfam" id="PF07331">
    <property type="entry name" value="TctB"/>
    <property type="match status" value="1"/>
</dbReference>
<feature type="transmembrane region" description="Helical" evidence="1">
    <location>
        <begin position="7"/>
        <end position="27"/>
    </location>
</feature>
<evidence type="ECO:0000256" key="1">
    <source>
        <dbReference type="SAM" id="Phobius"/>
    </source>
</evidence>
<dbReference type="EMBL" id="OAOP01000004">
    <property type="protein sequence ID" value="SNX70786.1"/>
    <property type="molecule type" value="Genomic_DNA"/>
</dbReference>
<feature type="transmembrane region" description="Helical" evidence="1">
    <location>
        <begin position="128"/>
        <end position="146"/>
    </location>
</feature>
<reference evidence="3 4" key="1">
    <citation type="submission" date="2017-08" db="EMBL/GenBank/DDBJ databases">
        <authorList>
            <person name="de Groot N.N."/>
        </authorList>
    </citation>
    <scope>NUCLEOTIDE SEQUENCE [LARGE SCALE GENOMIC DNA]</scope>
    <source>
        <strain evidence="3 4">JC228</strain>
    </source>
</reference>
<keyword evidence="4" id="KW-1185">Reference proteome</keyword>
<feature type="transmembrane region" description="Helical" evidence="1">
    <location>
        <begin position="39"/>
        <end position="58"/>
    </location>
</feature>
<organism evidence="3 4">
    <name type="scientific">Bacillus oleivorans</name>
    <dbReference type="NCBI Taxonomy" id="1448271"/>
    <lineage>
        <taxon>Bacteria</taxon>
        <taxon>Bacillati</taxon>
        <taxon>Bacillota</taxon>
        <taxon>Bacilli</taxon>
        <taxon>Bacillales</taxon>
        <taxon>Bacillaceae</taxon>
        <taxon>Bacillus</taxon>
    </lineage>
</organism>
<protein>
    <submittedName>
        <fullName evidence="3">Tripartite tricarboxylate transporter TctB family protein</fullName>
    </submittedName>
</protein>
<dbReference type="RefSeq" id="WP_097158737.1">
    <property type="nucleotide sequence ID" value="NZ_JBEPMQ010000006.1"/>
</dbReference>
<keyword evidence="1" id="KW-1133">Transmembrane helix</keyword>
<sequence length="161" mass="18308">MRLNNVIPSTVIILFSIVFFIETFHFPEKTSSSHDVGTAFWPRILIILIIISSIILMIPKKRKENPEKDSKIELSFARILNFIKPLIGIMSFLGFVVLFNTLGFVISVFLLFVILSVIMHQGMNLKKLSIISIQALITVSIAYFLFKSLLNVGLPRGVFFF</sequence>
<name>A0A285CUS2_9BACI</name>
<gene>
    <name evidence="3" type="ORF">SAMN05877753_104355</name>
</gene>
<evidence type="ECO:0000259" key="2">
    <source>
        <dbReference type="Pfam" id="PF07331"/>
    </source>
</evidence>
<keyword evidence="1" id="KW-0812">Transmembrane</keyword>
<evidence type="ECO:0000313" key="3">
    <source>
        <dbReference type="EMBL" id="SNX70786.1"/>
    </source>
</evidence>
<dbReference type="AlphaFoldDB" id="A0A285CUS2"/>
<dbReference type="InterPro" id="IPR009936">
    <property type="entry name" value="DUF1468"/>
</dbReference>
<evidence type="ECO:0000313" key="4">
    <source>
        <dbReference type="Proteomes" id="UP000219546"/>
    </source>
</evidence>
<dbReference type="Proteomes" id="UP000219546">
    <property type="component" value="Unassembled WGS sequence"/>
</dbReference>
<accession>A0A285CUS2</accession>
<proteinExistence type="predicted"/>
<keyword evidence="1" id="KW-0472">Membrane</keyword>